<reference evidence="3" key="1">
    <citation type="journal article" date="2019" name="Int. J. Syst. Evol. Microbiol.">
        <title>The Global Catalogue of Microorganisms (GCM) 10K type strain sequencing project: providing services to taxonomists for standard genome sequencing and annotation.</title>
        <authorList>
            <consortium name="The Broad Institute Genomics Platform"/>
            <consortium name="The Broad Institute Genome Sequencing Center for Infectious Disease"/>
            <person name="Wu L."/>
            <person name="Ma J."/>
        </authorList>
    </citation>
    <scope>NUCLEOTIDE SEQUENCE [LARGE SCALE GENOMIC DNA]</scope>
    <source>
        <strain evidence="3">JCM 15592</strain>
    </source>
</reference>
<dbReference type="Pfam" id="PF11716">
    <property type="entry name" value="MDMPI_N"/>
    <property type="match status" value="1"/>
</dbReference>
<evidence type="ECO:0000313" key="3">
    <source>
        <dbReference type="Proteomes" id="UP001499938"/>
    </source>
</evidence>
<protein>
    <submittedName>
        <fullName evidence="2">Maleylpyruvate isomerase family mycothiol-dependent enzyme</fullName>
    </submittedName>
</protein>
<feature type="domain" description="Mycothiol-dependent maleylpyruvate isomerase metal-binding" evidence="1">
    <location>
        <begin position="10"/>
        <end position="96"/>
    </location>
</feature>
<dbReference type="GO" id="GO:0016853">
    <property type="term" value="F:isomerase activity"/>
    <property type="evidence" value="ECO:0007669"/>
    <property type="project" value="UniProtKB-KW"/>
</dbReference>
<keyword evidence="2" id="KW-0413">Isomerase</keyword>
<dbReference type="Gene3D" id="1.20.120.450">
    <property type="entry name" value="dinb family like domain"/>
    <property type="match status" value="1"/>
</dbReference>
<proteinExistence type="predicted"/>
<sequence length="207" mass="22336">MSTDIWPLVRVEREALIRDLKTLPAAEAWDTPSLCAGWTVRDVVAHMASTAAMTPPKFLAGFLGSGFNFDKFVTKGIAAERGASAQDTLDRFESLVSSTSSPPGPKVSWLGETVIHAEDIRFPLGLEHDYDPAAVRAVADFYKGSNTLIGAKNRIRGLQLKATDTDWSTGSGELVEGTLLGLLMAMTGRKPYVDKLTGPGVEVLRSR</sequence>
<name>A0ABN2LJI9_9MICO</name>
<dbReference type="InterPro" id="IPR034660">
    <property type="entry name" value="DinB/YfiT-like"/>
</dbReference>
<accession>A0ABN2LJI9</accession>
<organism evidence="2 3">
    <name type="scientific">Nostocoides veronense</name>
    <dbReference type="NCBI Taxonomy" id="330836"/>
    <lineage>
        <taxon>Bacteria</taxon>
        <taxon>Bacillati</taxon>
        <taxon>Actinomycetota</taxon>
        <taxon>Actinomycetes</taxon>
        <taxon>Micrococcales</taxon>
        <taxon>Intrasporangiaceae</taxon>
        <taxon>Nostocoides</taxon>
    </lineage>
</organism>
<keyword evidence="3" id="KW-1185">Reference proteome</keyword>
<dbReference type="InterPro" id="IPR017517">
    <property type="entry name" value="Maleyloyr_isom"/>
</dbReference>
<dbReference type="RefSeq" id="WP_344082924.1">
    <property type="nucleotide sequence ID" value="NZ_BAAAPO010000023.1"/>
</dbReference>
<dbReference type="InterPro" id="IPR024344">
    <property type="entry name" value="MDMPI_metal-binding"/>
</dbReference>
<evidence type="ECO:0000313" key="2">
    <source>
        <dbReference type="EMBL" id="GAA1790399.1"/>
    </source>
</evidence>
<evidence type="ECO:0000259" key="1">
    <source>
        <dbReference type="Pfam" id="PF11716"/>
    </source>
</evidence>
<dbReference type="NCBIfam" id="TIGR03083">
    <property type="entry name" value="maleylpyruvate isomerase family mycothiol-dependent enzyme"/>
    <property type="match status" value="1"/>
</dbReference>
<dbReference type="SUPFAM" id="SSF109854">
    <property type="entry name" value="DinB/YfiT-like putative metalloenzymes"/>
    <property type="match status" value="1"/>
</dbReference>
<gene>
    <name evidence="2" type="ORF">GCM10009811_14080</name>
</gene>
<dbReference type="EMBL" id="BAAAPO010000023">
    <property type="protein sequence ID" value="GAA1790399.1"/>
    <property type="molecule type" value="Genomic_DNA"/>
</dbReference>
<comment type="caution">
    <text evidence="2">The sequence shown here is derived from an EMBL/GenBank/DDBJ whole genome shotgun (WGS) entry which is preliminary data.</text>
</comment>
<dbReference type="Proteomes" id="UP001499938">
    <property type="component" value="Unassembled WGS sequence"/>
</dbReference>